<dbReference type="InterPro" id="IPR051200">
    <property type="entry name" value="Host-pathogen_enzymatic-act"/>
</dbReference>
<dbReference type="OrthoDB" id="9803927at2"/>
<dbReference type="AlphaFoldDB" id="A0A2T0SNJ5"/>
<organism evidence="1 2">
    <name type="scientific">Spirosoma oryzae</name>
    <dbReference type="NCBI Taxonomy" id="1469603"/>
    <lineage>
        <taxon>Bacteria</taxon>
        <taxon>Pseudomonadati</taxon>
        <taxon>Bacteroidota</taxon>
        <taxon>Cytophagia</taxon>
        <taxon>Cytophagales</taxon>
        <taxon>Cytophagaceae</taxon>
        <taxon>Spirosoma</taxon>
    </lineage>
</organism>
<dbReference type="Pfam" id="PF10282">
    <property type="entry name" value="Lactonase"/>
    <property type="match status" value="1"/>
</dbReference>
<proteinExistence type="predicted"/>
<dbReference type="InterPro" id="IPR011045">
    <property type="entry name" value="N2O_reductase_N"/>
</dbReference>
<dbReference type="InterPro" id="IPR019405">
    <property type="entry name" value="Lactonase_7-beta_prop"/>
</dbReference>
<name>A0A2T0SNJ5_9BACT</name>
<gene>
    <name evidence="1" type="ORF">CLV58_11558</name>
</gene>
<dbReference type="NCBIfam" id="TIGR02276">
    <property type="entry name" value="beta_rpt_yvtn"/>
    <property type="match status" value="1"/>
</dbReference>
<reference evidence="1 2" key="1">
    <citation type="submission" date="2018-03" db="EMBL/GenBank/DDBJ databases">
        <title>Genomic Encyclopedia of Archaeal and Bacterial Type Strains, Phase II (KMG-II): from individual species to whole genera.</title>
        <authorList>
            <person name="Goeker M."/>
        </authorList>
    </citation>
    <scope>NUCLEOTIDE SEQUENCE [LARGE SCALE GENOMIC DNA]</scope>
    <source>
        <strain evidence="1 2">DSM 28354</strain>
    </source>
</reference>
<dbReference type="Gene3D" id="2.130.10.10">
    <property type="entry name" value="YVTN repeat-like/Quinoprotein amine dehydrogenase"/>
    <property type="match status" value="2"/>
</dbReference>
<dbReference type="PANTHER" id="PTHR47197">
    <property type="entry name" value="PROTEIN NIRF"/>
    <property type="match status" value="1"/>
</dbReference>
<dbReference type="RefSeq" id="WP_106139117.1">
    <property type="nucleotide sequence ID" value="NZ_PVTE01000015.1"/>
</dbReference>
<protein>
    <submittedName>
        <fullName evidence="1">YVTN family beta-propeller protein</fullName>
    </submittedName>
</protein>
<evidence type="ECO:0000313" key="1">
    <source>
        <dbReference type="EMBL" id="PRY34975.1"/>
    </source>
</evidence>
<dbReference type="InterPro" id="IPR015943">
    <property type="entry name" value="WD40/YVTN_repeat-like_dom_sf"/>
</dbReference>
<dbReference type="PANTHER" id="PTHR47197:SF3">
    <property type="entry name" value="DIHYDRO-HEME D1 DEHYDROGENASE"/>
    <property type="match status" value="1"/>
</dbReference>
<evidence type="ECO:0000313" key="2">
    <source>
        <dbReference type="Proteomes" id="UP000238375"/>
    </source>
</evidence>
<sequence>MNGRTFLFFALIGAASYRVQAQTVYAQDRVYAANQISNTVSVIDPATQKLLGEIPLGKPQPDILSALYKGQALVHGLGYSPRRKMLTVVSIGSNSVTLISTQDNRILKTIYVGRAPHEATFTPDGNQIWVSVRGEAYLSVIDATQLKEIGRIAVSDGPGMVAFSPDGKTAYVCSSFTPQLDIIDRSTQKRIKSLPVVSPFSPNIFASPDGNWVAFTHKDVGKTTVLNARTRQIEKVLPSGPISNHVTFTVLNNDPLMLVTVGGENKLKVYRINQGFALTDSVSTGSLPHGVWPTGDGRQVYVGLENDDAVQAIDLQTMAVLKTIPIGQCPQALLYATKATTLASPSVTGLVPLGDKSHSQVIAMTPVAGGLAKGSVVVRSIGLTDLALQTFTHLLPNTTYTLALTRSAQAPYRSDTPINEFKTDEKGMFTGQSTGSIKTMVRPEKPADYRYVVLFSGGQAVLIGR</sequence>
<comment type="caution">
    <text evidence="1">The sequence shown here is derived from an EMBL/GenBank/DDBJ whole genome shotgun (WGS) entry which is preliminary data.</text>
</comment>
<keyword evidence="2" id="KW-1185">Reference proteome</keyword>
<accession>A0A2T0SNJ5</accession>
<dbReference type="EMBL" id="PVTE01000015">
    <property type="protein sequence ID" value="PRY34975.1"/>
    <property type="molecule type" value="Genomic_DNA"/>
</dbReference>
<dbReference type="InterPro" id="IPR011964">
    <property type="entry name" value="YVTN_b-propeller_repeat"/>
</dbReference>
<dbReference type="SUPFAM" id="SSF50974">
    <property type="entry name" value="Nitrous oxide reductase, N-terminal domain"/>
    <property type="match status" value="1"/>
</dbReference>
<dbReference type="Proteomes" id="UP000238375">
    <property type="component" value="Unassembled WGS sequence"/>
</dbReference>